<dbReference type="PANTHER" id="PTHR43991">
    <property type="entry name" value="WD REPEAT PROTEIN (AFU_ORTHOLOGUE AFUA_8G05640)-RELATED"/>
    <property type="match status" value="1"/>
</dbReference>
<feature type="region of interest" description="Disordered" evidence="2">
    <location>
        <begin position="186"/>
        <end position="205"/>
    </location>
</feature>
<protein>
    <submittedName>
        <fullName evidence="3">Uncharacterized protein</fullName>
    </submittedName>
</protein>
<feature type="compositionally biased region" description="Acidic residues" evidence="2">
    <location>
        <begin position="159"/>
        <end position="169"/>
    </location>
</feature>
<comment type="caution">
    <text evidence="3">The sequence shown here is derived from an EMBL/GenBank/DDBJ whole genome shotgun (WGS) entry which is preliminary data.</text>
</comment>
<dbReference type="InterPro" id="IPR015943">
    <property type="entry name" value="WD40/YVTN_repeat-like_dom_sf"/>
</dbReference>
<feature type="region of interest" description="Disordered" evidence="2">
    <location>
        <begin position="154"/>
        <end position="179"/>
    </location>
</feature>
<reference evidence="3 4" key="1">
    <citation type="journal article" date="2018" name="PLoS Pathog.">
        <title>Evolution of structural diversity of trichothecenes, a family of toxins produced by plant pathogenic and entomopathogenic fungi.</title>
        <authorList>
            <person name="Proctor R.H."/>
            <person name="McCormick S.P."/>
            <person name="Kim H.S."/>
            <person name="Cardoza R.E."/>
            <person name="Stanley A.M."/>
            <person name="Lindo L."/>
            <person name="Kelly A."/>
            <person name="Brown D.W."/>
            <person name="Lee T."/>
            <person name="Vaughan M.M."/>
            <person name="Alexander N.J."/>
            <person name="Busman M."/>
            <person name="Gutierrez S."/>
        </authorList>
    </citation>
    <scope>NUCLEOTIDE SEQUENCE [LARGE SCALE GENOMIC DNA]</scope>
    <source>
        <strain evidence="3 4">NRRL 20695</strain>
    </source>
</reference>
<dbReference type="OrthoDB" id="20669at2759"/>
<dbReference type="Gene3D" id="2.130.10.10">
    <property type="entry name" value="YVTN repeat-like/Quinoprotein amine dehydrogenase"/>
    <property type="match status" value="1"/>
</dbReference>
<evidence type="ECO:0000313" key="3">
    <source>
        <dbReference type="EMBL" id="RGP75474.1"/>
    </source>
</evidence>
<dbReference type="InterPro" id="IPR001680">
    <property type="entry name" value="WD40_rpt"/>
</dbReference>
<sequence>MRGAALSKPKNRPLDIPPPVANSTSPIADPPANVEALRCDENFQTDHHQLANTVAVDDNARDIDTYSQSYTSQSQYNPPTISTPDQFYVVPEPVIDSPMTDALPAEVDAVSAIATNTTTCFAAGAADSTTFSTAGFLHQTNYNQYTSNTYAHVYNSESEPPEPDSGSELDLDKDQNQEEGNDVDLDLEAPTHAPQPEDTWTSPTHFDLYSDYTPHYHNFDYDLEMSDSEGGAPLNDDNLSEFQHQTDIQHSLPQEVNDGTAVISPLDYISQSFLSPSAIADSDLIMDAVPPPAPWGIMPGDNAFELPQNHTLEAATPIGLPFISNPNPAMFGSENLGLIDFLRHWAYQARFASSSLAPRLNAPCPEDIRRQAHETPREIRYDDLLGDRCDMQGLDWDSMNTTRRYARQRRNDTFKNYVNKEGSDRWSPHMVDVDIPSSESFMRFKRYITRQDVYLAHFQLRSVLACPSTSQAYYPRGEGVNRINLASGQTETALHNNHITGLGALISTLDANHGAMFAGTFNGEYYLKSLDSNDKKDYSEGTITEHLGGITNHVQIYRPRQSSGPIAAISSNDHGFRLMDLNTQRFVMQSRYRFPLNCSRISPDGRLRVMVGDDFKVLITDAITGEIQQELSGHRDYGFSCDWSDDGWTVATGFQDKGVKIWDARRWCDSRGVSTPLCTIRSEMAGVRNLRFSPVGSGERVLVAAEEADYINIINAQTFGKKQTVDIFGEIGGVAFTNDGQDLNVLVSDRDRGGLLQLERSGLGPEPYFRNSWRRYHDHVTDQWRYRSDEFSHLGEPCQRRQISTDALPIF</sequence>
<evidence type="ECO:0000313" key="4">
    <source>
        <dbReference type="Proteomes" id="UP000266234"/>
    </source>
</evidence>
<proteinExistence type="predicted"/>
<feature type="repeat" description="WD" evidence="1">
    <location>
        <begin position="631"/>
        <end position="663"/>
    </location>
</feature>
<dbReference type="Proteomes" id="UP000266234">
    <property type="component" value="Unassembled WGS sequence"/>
</dbReference>
<dbReference type="PROSITE" id="PS50294">
    <property type="entry name" value="WD_REPEATS_REGION"/>
    <property type="match status" value="1"/>
</dbReference>
<name>A0A395SSL6_9HYPO</name>
<keyword evidence="4" id="KW-1185">Reference proteome</keyword>
<dbReference type="AlphaFoldDB" id="A0A395SSL6"/>
<evidence type="ECO:0000256" key="1">
    <source>
        <dbReference type="PROSITE-ProRule" id="PRU00221"/>
    </source>
</evidence>
<dbReference type="EMBL" id="PXOG01000122">
    <property type="protein sequence ID" value="RGP75474.1"/>
    <property type="molecule type" value="Genomic_DNA"/>
</dbReference>
<keyword evidence="1" id="KW-0853">WD repeat</keyword>
<accession>A0A395SSL6</accession>
<evidence type="ECO:0000256" key="2">
    <source>
        <dbReference type="SAM" id="MobiDB-lite"/>
    </source>
</evidence>
<feature type="region of interest" description="Disordered" evidence="2">
    <location>
        <begin position="1"/>
        <end position="32"/>
    </location>
</feature>
<dbReference type="SMART" id="SM00320">
    <property type="entry name" value="WD40"/>
    <property type="match status" value="3"/>
</dbReference>
<organism evidence="3 4">
    <name type="scientific">Fusarium longipes</name>
    <dbReference type="NCBI Taxonomy" id="694270"/>
    <lineage>
        <taxon>Eukaryota</taxon>
        <taxon>Fungi</taxon>
        <taxon>Dikarya</taxon>
        <taxon>Ascomycota</taxon>
        <taxon>Pezizomycotina</taxon>
        <taxon>Sordariomycetes</taxon>
        <taxon>Hypocreomycetidae</taxon>
        <taxon>Hypocreales</taxon>
        <taxon>Nectriaceae</taxon>
        <taxon>Fusarium</taxon>
    </lineage>
</organism>
<dbReference type="STRING" id="694270.A0A395SSL6"/>
<dbReference type="PROSITE" id="PS50082">
    <property type="entry name" value="WD_REPEATS_2"/>
    <property type="match status" value="1"/>
</dbReference>
<dbReference type="SUPFAM" id="SSF50978">
    <property type="entry name" value="WD40 repeat-like"/>
    <property type="match status" value="1"/>
</dbReference>
<dbReference type="PANTHER" id="PTHR43991:SF12">
    <property type="entry name" value="WD REPEAT PROTEIN (AFU_ORTHOLOGUE AFUA_8G05640)"/>
    <property type="match status" value="1"/>
</dbReference>
<dbReference type="InterPro" id="IPR036322">
    <property type="entry name" value="WD40_repeat_dom_sf"/>
</dbReference>
<gene>
    <name evidence="3" type="ORF">FLONG3_5727</name>
</gene>